<dbReference type="AlphaFoldDB" id="A0A6J4MUU0"/>
<proteinExistence type="predicted"/>
<reference evidence="2" key="1">
    <citation type="submission" date="2020-02" db="EMBL/GenBank/DDBJ databases">
        <authorList>
            <person name="Meier V. D."/>
        </authorList>
    </citation>
    <scope>NUCLEOTIDE SEQUENCE</scope>
    <source>
        <strain evidence="2">AVDCRST_MAG89</strain>
    </source>
</reference>
<gene>
    <name evidence="2" type="ORF">AVDCRST_MAG89-4475</name>
</gene>
<evidence type="ECO:0000256" key="1">
    <source>
        <dbReference type="SAM" id="MobiDB-lite"/>
    </source>
</evidence>
<accession>A0A6J4MUU0</accession>
<evidence type="ECO:0000313" key="2">
    <source>
        <dbReference type="EMBL" id="CAA9369655.1"/>
    </source>
</evidence>
<organism evidence="2">
    <name type="scientific">uncultured Gemmatimonadota bacterium</name>
    <dbReference type="NCBI Taxonomy" id="203437"/>
    <lineage>
        <taxon>Bacteria</taxon>
        <taxon>Pseudomonadati</taxon>
        <taxon>Gemmatimonadota</taxon>
        <taxon>environmental samples</taxon>
    </lineage>
</organism>
<feature type="region of interest" description="Disordered" evidence="1">
    <location>
        <begin position="33"/>
        <end position="52"/>
    </location>
</feature>
<protein>
    <submittedName>
        <fullName evidence="2">Uncharacterized protein</fullName>
    </submittedName>
</protein>
<dbReference type="EMBL" id="CADCTV010000939">
    <property type="protein sequence ID" value="CAA9369655.1"/>
    <property type="molecule type" value="Genomic_DNA"/>
</dbReference>
<feature type="compositionally biased region" description="Low complexity" evidence="1">
    <location>
        <begin position="35"/>
        <end position="44"/>
    </location>
</feature>
<name>A0A6J4MUU0_9BACT</name>
<feature type="region of interest" description="Disordered" evidence="1">
    <location>
        <begin position="1"/>
        <end position="23"/>
    </location>
</feature>
<sequence>MSRESYAHPHGAQRLRAQPKARLASGGTAILDLNSASALSSPPSGGSGKHNF</sequence>